<evidence type="ECO:0000313" key="3">
    <source>
        <dbReference type="EMBL" id="RSH91330.1"/>
    </source>
</evidence>
<feature type="coiled-coil region" evidence="1">
    <location>
        <begin position="207"/>
        <end position="234"/>
    </location>
</feature>
<evidence type="ECO:0000313" key="4">
    <source>
        <dbReference type="Proteomes" id="UP000279259"/>
    </source>
</evidence>
<feature type="compositionally biased region" description="Basic residues" evidence="2">
    <location>
        <begin position="453"/>
        <end position="467"/>
    </location>
</feature>
<sequence>MDAETFVHEQLPGRTATRDVKTIEASTTMLNISDATMVELARNGLLRGAAAIDINATDIERLTSHMAYTIGHVLASEKIDSLTKDAAMKRLFARETEARNLAQYQLHIGSRFHGMASSEKGDSGSRRDPDEEIRASLAWIRAHVGEIPTSDAEMDFAKMSALHQGRQIIAQAQTHCVLSHLAPHLRHVLDKRSGELSSWLKNNAKDNSQELETISEIEQLVHKLRQEVSDLHSELHDGLPSAVASKLHGHAAMLACGLGPAGRGVQMDWSTVKDGTAVRKEMLDVAATLDNFIKNGLVTTWTHVPSLDGASSAALVASVGKTHESLLKTFRGRFEAKREEVRKNKSLSVKERVQQNIRIKADEASNLTSIKFGKTLLTRYAQALVGEQLAGLGQYDWVTRVGEVEKNVFETLLTDSQQTLATLAFMEDDDGAATVQDTVSLAQVTSAPETSQKSKKSGKGKKKKKSARSAEGSQQPAAAAPQETLPPIEDLSCETGV</sequence>
<accession>A0A427YJS4</accession>
<name>A0A427YJS4_9TREE</name>
<dbReference type="AlphaFoldDB" id="A0A427YJS4"/>
<dbReference type="EMBL" id="RSCD01000008">
    <property type="protein sequence ID" value="RSH91330.1"/>
    <property type="molecule type" value="Genomic_DNA"/>
</dbReference>
<keyword evidence="1" id="KW-0175">Coiled coil</keyword>
<keyword evidence="4" id="KW-1185">Reference proteome</keyword>
<evidence type="ECO:0000256" key="1">
    <source>
        <dbReference type="SAM" id="Coils"/>
    </source>
</evidence>
<gene>
    <name evidence="3" type="ORF">EHS25_009629</name>
</gene>
<reference evidence="3 4" key="1">
    <citation type="submission" date="2018-11" db="EMBL/GenBank/DDBJ databases">
        <title>Genome sequence of Saitozyma podzolica DSM 27192.</title>
        <authorList>
            <person name="Aliyu H."/>
            <person name="Gorte O."/>
            <person name="Ochsenreither K."/>
        </authorList>
    </citation>
    <scope>NUCLEOTIDE SEQUENCE [LARGE SCALE GENOMIC DNA]</scope>
    <source>
        <strain evidence="3 4">DSM 27192</strain>
    </source>
</reference>
<evidence type="ECO:0000256" key="2">
    <source>
        <dbReference type="SAM" id="MobiDB-lite"/>
    </source>
</evidence>
<dbReference type="OrthoDB" id="10486282at2759"/>
<feature type="region of interest" description="Disordered" evidence="2">
    <location>
        <begin position="444"/>
        <end position="497"/>
    </location>
</feature>
<comment type="caution">
    <text evidence="3">The sequence shown here is derived from an EMBL/GenBank/DDBJ whole genome shotgun (WGS) entry which is preliminary data.</text>
</comment>
<protein>
    <submittedName>
        <fullName evidence="3">Uncharacterized protein</fullName>
    </submittedName>
</protein>
<organism evidence="3 4">
    <name type="scientific">Saitozyma podzolica</name>
    <dbReference type="NCBI Taxonomy" id="1890683"/>
    <lineage>
        <taxon>Eukaryota</taxon>
        <taxon>Fungi</taxon>
        <taxon>Dikarya</taxon>
        <taxon>Basidiomycota</taxon>
        <taxon>Agaricomycotina</taxon>
        <taxon>Tremellomycetes</taxon>
        <taxon>Tremellales</taxon>
        <taxon>Trimorphomycetaceae</taxon>
        <taxon>Saitozyma</taxon>
    </lineage>
</organism>
<dbReference type="Proteomes" id="UP000279259">
    <property type="component" value="Unassembled WGS sequence"/>
</dbReference>
<proteinExistence type="predicted"/>